<dbReference type="PANTHER" id="PTHR35046">
    <property type="entry name" value="ZINC KNUCKLE (CCHC-TYPE) FAMILY PROTEIN"/>
    <property type="match status" value="1"/>
</dbReference>
<dbReference type="AlphaFoldDB" id="A0A2C6KLF3"/>
<dbReference type="GO" id="GO:0003676">
    <property type="term" value="F:nucleic acid binding"/>
    <property type="evidence" value="ECO:0007669"/>
    <property type="project" value="InterPro"/>
</dbReference>
<dbReference type="InterPro" id="IPR012337">
    <property type="entry name" value="RNaseH-like_sf"/>
</dbReference>
<evidence type="ECO:0000313" key="1">
    <source>
        <dbReference type="EMBL" id="PHJ24861.1"/>
    </source>
</evidence>
<accession>A0A2C6KLF3</accession>
<organism evidence="1 2">
    <name type="scientific">Cystoisospora suis</name>
    <dbReference type="NCBI Taxonomy" id="483139"/>
    <lineage>
        <taxon>Eukaryota</taxon>
        <taxon>Sar</taxon>
        <taxon>Alveolata</taxon>
        <taxon>Apicomplexa</taxon>
        <taxon>Conoidasida</taxon>
        <taxon>Coccidia</taxon>
        <taxon>Eucoccidiorida</taxon>
        <taxon>Eimeriorina</taxon>
        <taxon>Sarcocystidae</taxon>
        <taxon>Cystoisospora</taxon>
    </lineage>
</organism>
<dbReference type="Gene3D" id="3.30.420.10">
    <property type="entry name" value="Ribonuclease H-like superfamily/Ribonuclease H"/>
    <property type="match status" value="1"/>
</dbReference>
<dbReference type="PANTHER" id="PTHR35046:SF26">
    <property type="entry name" value="RNA-DIRECTED DNA POLYMERASE"/>
    <property type="match status" value="1"/>
</dbReference>
<comment type="caution">
    <text evidence="1">The sequence shown here is derived from an EMBL/GenBank/DDBJ whole genome shotgun (WGS) entry which is preliminary data.</text>
</comment>
<dbReference type="OrthoDB" id="2202254at2759"/>
<dbReference type="Proteomes" id="UP000221165">
    <property type="component" value="Unassembled WGS sequence"/>
</dbReference>
<dbReference type="InterPro" id="IPR036397">
    <property type="entry name" value="RNaseH_sf"/>
</dbReference>
<sequence length="93" mass="10254">MDRDIENFVKSCVACARGKASHQKGGGLLHPLAIPVAAWEEIRMDLILGLPTTREGHDAIVTIVCRLTKMAHFIPCVHTISAQELAKMYSLEK</sequence>
<keyword evidence="2" id="KW-1185">Reference proteome</keyword>
<protein>
    <submittedName>
        <fullName evidence="1">Retrotransposon ty3-gypsy subclass</fullName>
    </submittedName>
</protein>
<dbReference type="EMBL" id="MIGC01000504">
    <property type="protein sequence ID" value="PHJ24861.1"/>
    <property type="molecule type" value="Genomic_DNA"/>
</dbReference>
<gene>
    <name evidence="1" type="ORF">CSUI_001285</name>
</gene>
<evidence type="ECO:0000313" key="2">
    <source>
        <dbReference type="Proteomes" id="UP000221165"/>
    </source>
</evidence>
<dbReference type="SUPFAM" id="SSF53098">
    <property type="entry name" value="Ribonuclease H-like"/>
    <property type="match status" value="1"/>
</dbReference>
<proteinExistence type="predicted"/>
<name>A0A2C6KLF3_9APIC</name>
<dbReference type="VEuPathDB" id="ToxoDB:CSUI_001285"/>
<reference evidence="1 2" key="1">
    <citation type="journal article" date="2017" name="Int. J. Parasitol.">
        <title>The genome of the protozoan parasite Cystoisospora suis and a reverse vaccinology approach to identify vaccine candidates.</title>
        <authorList>
            <person name="Palmieri N."/>
            <person name="Shrestha A."/>
            <person name="Ruttkowski B."/>
            <person name="Beck T."/>
            <person name="Vogl C."/>
            <person name="Tomley F."/>
            <person name="Blake D.P."/>
            <person name="Joachim A."/>
        </authorList>
    </citation>
    <scope>NUCLEOTIDE SEQUENCE [LARGE SCALE GENOMIC DNA]</scope>
    <source>
        <strain evidence="1 2">Wien I</strain>
    </source>
</reference>
<dbReference type="RefSeq" id="XP_067926533.1">
    <property type="nucleotide sequence ID" value="XM_068061491.1"/>
</dbReference>
<dbReference type="GeneID" id="94424702"/>